<keyword evidence="10 15" id="KW-0443">Lipid metabolism</keyword>
<keyword evidence="6 15" id="KW-0547">Nucleotide-binding</keyword>
<dbReference type="InterPro" id="IPR029765">
    <property type="entry name" value="Mev_diP_decarb"/>
</dbReference>
<dbReference type="Proteomes" id="UP000298663">
    <property type="component" value="Unassembled WGS sequence"/>
</dbReference>
<dbReference type="FunFam" id="3.30.230.10:FF:000072">
    <property type="entry name" value="Diphosphomevalonate decarboxylase"/>
    <property type="match status" value="1"/>
</dbReference>
<dbReference type="InterPro" id="IPR041431">
    <property type="entry name" value="Mvd1_C"/>
</dbReference>
<evidence type="ECO:0000256" key="11">
    <source>
        <dbReference type="ARBA" id="ARBA00023166"/>
    </source>
</evidence>
<evidence type="ECO:0000259" key="17">
    <source>
        <dbReference type="Pfam" id="PF18376"/>
    </source>
</evidence>
<evidence type="ECO:0000256" key="13">
    <source>
        <dbReference type="ARBA" id="ARBA00023239"/>
    </source>
</evidence>
<dbReference type="Gene3D" id="3.30.70.890">
    <property type="entry name" value="GHMP kinase, C-terminal domain"/>
    <property type="match status" value="1"/>
</dbReference>
<comment type="caution">
    <text evidence="19">The sequence shown here is derived from an EMBL/GenBank/DDBJ whole genome shotgun (WGS) entry which is preliminary data.</text>
</comment>
<sequence>MVTSTENRYRKEVVVSAPINIALVKYWGKRDETRMLPLNDSISLTVDALCAKTRIRVGGEIESDSVNINGDDYDMTSQKRFWKCFAEARKIRRERGDSEDLEECFEVVSKTNFPVAAGLASSAAGFAAIAFALGRLYGFSDEEVAALARIGSGSACRSVFDGLVHWKALEDDKTVVEKVADNWEDLRAIILVISEQEKDVGSSIGMRRTVETSELLKYRVSHVVPERVKTLTEAYKKRDFVMMGNVVMADSDQLHAVCLDTRPALHYMNDSSRHIVKIVEVFNASSFRAAYSFDAGANACVFLKHQDVPAFLATVAKYAQISEDVISNPAKSKSTEAESLLGVLPKNCSISNVIISTVGSGPTVIDEL</sequence>
<name>A0A4U5PAT0_STECR</name>
<dbReference type="UniPathway" id="UPA00063"/>
<evidence type="ECO:0000256" key="9">
    <source>
        <dbReference type="ARBA" id="ARBA00023011"/>
    </source>
</evidence>
<evidence type="ECO:0000256" key="10">
    <source>
        <dbReference type="ARBA" id="ARBA00023098"/>
    </source>
</evidence>
<comment type="similarity">
    <text evidence="2 15 16">Belongs to the diphosphomevalonate decarboxylase family.</text>
</comment>
<keyword evidence="5 16" id="KW-0444">Lipid biosynthesis</keyword>
<dbReference type="Pfam" id="PF22700">
    <property type="entry name" value="MVD-like_N"/>
    <property type="match status" value="1"/>
</dbReference>
<reference evidence="19 20" key="2">
    <citation type="journal article" date="2019" name="G3 (Bethesda)">
        <title>Hybrid Assembly of the Genome of the Entomopathogenic Nematode Steinernema carpocapsae Identifies the X-Chromosome.</title>
        <authorList>
            <person name="Serra L."/>
            <person name="Macchietto M."/>
            <person name="Macias-Munoz A."/>
            <person name="McGill C.J."/>
            <person name="Rodriguez I.M."/>
            <person name="Rodriguez B."/>
            <person name="Murad R."/>
            <person name="Mortazavi A."/>
        </authorList>
    </citation>
    <scope>NUCLEOTIDE SEQUENCE [LARGE SCALE GENOMIC DNA]</scope>
    <source>
        <strain evidence="19 20">ALL</strain>
    </source>
</reference>
<dbReference type="GO" id="GO:0005829">
    <property type="term" value="C:cytosol"/>
    <property type="evidence" value="ECO:0007669"/>
    <property type="project" value="InterPro"/>
</dbReference>
<evidence type="ECO:0000256" key="5">
    <source>
        <dbReference type="ARBA" id="ARBA00022516"/>
    </source>
</evidence>
<dbReference type="GO" id="GO:0006695">
    <property type="term" value="P:cholesterol biosynthetic process"/>
    <property type="evidence" value="ECO:0007669"/>
    <property type="project" value="UniProtKB-UniPathway"/>
</dbReference>
<dbReference type="STRING" id="34508.A0A4U5PAT0"/>
<keyword evidence="16" id="KW-0153">Cholesterol metabolism</keyword>
<evidence type="ECO:0000313" key="20">
    <source>
        <dbReference type="Proteomes" id="UP000298663"/>
    </source>
</evidence>
<evidence type="ECO:0000256" key="4">
    <source>
        <dbReference type="ARBA" id="ARBA00019335"/>
    </source>
</evidence>
<evidence type="ECO:0000256" key="6">
    <source>
        <dbReference type="ARBA" id="ARBA00022741"/>
    </source>
</evidence>
<keyword evidence="12 16" id="KW-0753">Steroid metabolism</keyword>
<evidence type="ECO:0000256" key="8">
    <source>
        <dbReference type="ARBA" id="ARBA00022955"/>
    </source>
</evidence>
<comment type="function">
    <text evidence="1 16">Catalyzes the ATP dependent decarboxylation of (R)-5-diphosphomevalonate to form isopentenyl diphosphate (IPP). Functions in the mevalonate (MVA) pathway leading to isopentenyl diphosphate (IPP), a key precursor for the biosynthesis of isoprenoids and sterol synthesis.</text>
</comment>
<dbReference type="EMBL" id="AZBU02000002">
    <property type="protein sequence ID" value="TKR93310.1"/>
    <property type="molecule type" value="Genomic_DNA"/>
</dbReference>
<evidence type="ECO:0000256" key="16">
    <source>
        <dbReference type="RuleBase" id="RU363086"/>
    </source>
</evidence>
<dbReference type="GO" id="GO:0005524">
    <property type="term" value="F:ATP binding"/>
    <property type="evidence" value="ECO:0007669"/>
    <property type="project" value="UniProtKB-UniRule"/>
</dbReference>
<dbReference type="InterPro" id="IPR005935">
    <property type="entry name" value="Mev_decarb"/>
</dbReference>
<dbReference type="PANTHER" id="PTHR10977:SF3">
    <property type="entry name" value="DIPHOSPHOMEVALONATE DECARBOXYLASE"/>
    <property type="match status" value="1"/>
</dbReference>
<feature type="domain" description="Mvd1 C-terminal" evidence="17">
    <location>
        <begin position="188"/>
        <end position="365"/>
    </location>
</feature>
<evidence type="ECO:0000256" key="7">
    <source>
        <dbReference type="ARBA" id="ARBA00022840"/>
    </source>
</evidence>
<gene>
    <name evidence="19" type="ORF">L596_007792</name>
</gene>
<dbReference type="InterPro" id="IPR053859">
    <property type="entry name" value="MVD-like_N"/>
</dbReference>
<protein>
    <recommendedName>
        <fullName evidence="4 15">Diphosphomevalonate decarboxylase</fullName>
        <ecNumber evidence="3 15">4.1.1.33</ecNumber>
    </recommendedName>
</protein>
<dbReference type="GO" id="GO:0004163">
    <property type="term" value="F:diphosphomevalonate decarboxylase activity"/>
    <property type="evidence" value="ECO:0007669"/>
    <property type="project" value="UniProtKB-UniRule"/>
</dbReference>
<keyword evidence="20" id="KW-1185">Reference proteome</keyword>
<evidence type="ECO:0000313" key="19">
    <source>
        <dbReference type="EMBL" id="TKR93310.1"/>
    </source>
</evidence>
<dbReference type="AlphaFoldDB" id="A0A4U5PAT0"/>
<evidence type="ECO:0000256" key="15">
    <source>
        <dbReference type="PIRNR" id="PIRNR015950"/>
    </source>
</evidence>
<dbReference type="SUPFAM" id="SSF55060">
    <property type="entry name" value="GHMP Kinase, C-terminal domain"/>
    <property type="match status" value="1"/>
</dbReference>
<keyword evidence="7 15" id="KW-0067">ATP-binding</keyword>
<keyword evidence="16" id="KW-0152">Cholesterol biosynthesis</keyword>
<dbReference type="SUPFAM" id="SSF54211">
    <property type="entry name" value="Ribosomal protein S5 domain 2-like"/>
    <property type="match status" value="1"/>
</dbReference>
<dbReference type="EC" id="4.1.1.33" evidence="3 15"/>
<keyword evidence="9 16" id="KW-0756">Sterol biosynthesis</keyword>
<proteinExistence type="inferred from homology"/>
<organism evidence="19 20">
    <name type="scientific">Steinernema carpocapsae</name>
    <name type="common">Entomopathogenic nematode</name>
    <dbReference type="NCBI Taxonomy" id="34508"/>
    <lineage>
        <taxon>Eukaryota</taxon>
        <taxon>Metazoa</taxon>
        <taxon>Ecdysozoa</taxon>
        <taxon>Nematoda</taxon>
        <taxon>Chromadorea</taxon>
        <taxon>Rhabditida</taxon>
        <taxon>Tylenchina</taxon>
        <taxon>Panagrolaimomorpha</taxon>
        <taxon>Strongyloidoidea</taxon>
        <taxon>Steinernematidae</taxon>
        <taxon>Steinernema</taxon>
    </lineage>
</organism>
<keyword evidence="11 16" id="KW-1207">Sterol metabolism</keyword>
<accession>A0A4U5PAT0</accession>
<dbReference type="InterPro" id="IPR036554">
    <property type="entry name" value="GHMP_kinase_C_sf"/>
</dbReference>
<dbReference type="NCBIfam" id="TIGR01240">
    <property type="entry name" value="mevDPdecarb"/>
    <property type="match status" value="1"/>
</dbReference>
<evidence type="ECO:0000256" key="12">
    <source>
        <dbReference type="ARBA" id="ARBA00023221"/>
    </source>
</evidence>
<comment type="catalytic activity">
    <reaction evidence="14 15 16">
        <text>(R)-5-diphosphomevalonate + ATP = isopentenyl diphosphate + ADP + phosphate + CO2</text>
        <dbReference type="Rhea" id="RHEA:23732"/>
        <dbReference type="ChEBI" id="CHEBI:16526"/>
        <dbReference type="ChEBI" id="CHEBI:30616"/>
        <dbReference type="ChEBI" id="CHEBI:43474"/>
        <dbReference type="ChEBI" id="CHEBI:57557"/>
        <dbReference type="ChEBI" id="CHEBI:128769"/>
        <dbReference type="ChEBI" id="CHEBI:456216"/>
        <dbReference type="EC" id="4.1.1.33"/>
    </reaction>
</comment>
<evidence type="ECO:0000256" key="3">
    <source>
        <dbReference type="ARBA" id="ARBA00012296"/>
    </source>
</evidence>
<keyword evidence="13 15" id="KW-0456">Lyase</keyword>
<dbReference type="PANTHER" id="PTHR10977">
    <property type="entry name" value="DIPHOSPHOMEVALONATE DECARBOXYLASE"/>
    <property type="match status" value="1"/>
</dbReference>
<evidence type="ECO:0000259" key="18">
    <source>
        <dbReference type="Pfam" id="PF22700"/>
    </source>
</evidence>
<dbReference type="InterPro" id="IPR014721">
    <property type="entry name" value="Ribsml_uS5_D2-typ_fold_subgr"/>
</dbReference>
<feature type="domain" description="Diphosphomevalonate decarboxylase-like N-terminal" evidence="18">
    <location>
        <begin position="17"/>
        <end position="174"/>
    </location>
</feature>
<evidence type="ECO:0000256" key="14">
    <source>
        <dbReference type="ARBA" id="ARBA00048154"/>
    </source>
</evidence>
<reference evidence="19 20" key="1">
    <citation type="journal article" date="2015" name="Genome Biol.">
        <title>Comparative genomics of Steinernema reveals deeply conserved gene regulatory networks.</title>
        <authorList>
            <person name="Dillman A.R."/>
            <person name="Macchietto M."/>
            <person name="Porter C.F."/>
            <person name="Rogers A."/>
            <person name="Williams B."/>
            <person name="Antoshechkin I."/>
            <person name="Lee M.M."/>
            <person name="Goodwin Z."/>
            <person name="Lu X."/>
            <person name="Lewis E.E."/>
            <person name="Goodrich-Blair H."/>
            <person name="Stock S.P."/>
            <person name="Adams B.J."/>
            <person name="Sternberg P.W."/>
            <person name="Mortazavi A."/>
        </authorList>
    </citation>
    <scope>NUCLEOTIDE SEQUENCE [LARGE SCALE GENOMIC DNA]</scope>
    <source>
        <strain evidence="19 20">ALL</strain>
    </source>
</reference>
<dbReference type="PIRSF" id="PIRSF015950">
    <property type="entry name" value="Mev_P_decrbx"/>
    <property type="match status" value="1"/>
</dbReference>
<dbReference type="Gene3D" id="3.30.230.10">
    <property type="match status" value="1"/>
</dbReference>
<evidence type="ECO:0000256" key="2">
    <source>
        <dbReference type="ARBA" id="ARBA00008831"/>
    </source>
</evidence>
<comment type="pathway">
    <text evidence="16">Steroid biosynthesis; cholesterol biosynthesis.</text>
</comment>
<keyword evidence="8 16" id="KW-0752">Steroid biosynthesis</keyword>
<dbReference type="GO" id="GO:0019287">
    <property type="term" value="P:isopentenyl diphosphate biosynthetic process, mevalonate pathway"/>
    <property type="evidence" value="ECO:0007669"/>
    <property type="project" value="UniProtKB-UniRule"/>
</dbReference>
<dbReference type="Pfam" id="PF18376">
    <property type="entry name" value="MDD_C"/>
    <property type="match status" value="1"/>
</dbReference>
<dbReference type="InterPro" id="IPR020568">
    <property type="entry name" value="Ribosomal_Su5_D2-typ_SF"/>
</dbReference>
<dbReference type="OrthoDB" id="10253702at2759"/>
<evidence type="ECO:0000256" key="1">
    <source>
        <dbReference type="ARBA" id="ARBA00003812"/>
    </source>
</evidence>